<comment type="caution">
    <text evidence="3">The sequence shown here is derived from an EMBL/GenBank/DDBJ whole genome shotgun (WGS) entry which is preliminary data.</text>
</comment>
<keyword evidence="2" id="KW-0472">Membrane</keyword>
<feature type="region of interest" description="Disordered" evidence="1">
    <location>
        <begin position="72"/>
        <end position="181"/>
    </location>
</feature>
<dbReference type="Proteomes" id="UP001597097">
    <property type="component" value="Unassembled WGS sequence"/>
</dbReference>
<proteinExistence type="predicted"/>
<evidence type="ECO:0000256" key="2">
    <source>
        <dbReference type="SAM" id="Phobius"/>
    </source>
</evidence>
<keyword evidence="2" id="KW-1133">Transmembrane helix</keyword>
<evidence type="ECO:0000313" key="4">
    <source>
        <dbReference type="Proteomes" id="UP001597097"/>
    </source>
</evidence>
<name>A0ABW4GVZ3_9ACTN</name>
<sequence length="207" mass="20599">MGRHEHDELDEDDATEEPSRHRAWWLPLGAAVAFAGLMAAGMAAIGDVRSQLRKAESDGQVLAEQVKRLGGVPLVSPSAGPQGERGPVGPAGQTVVGPRGLTGPSGPPGPAGRDGKPGKDGAAGPTGLQGIPGSKGEPGATVTGPPGAKGEQGADGKDGKDGADSTVVGPKGETGPPPASWTFAIGVITYTCTPDEPGSTKYTCKPQ</sequence>
<organism evidence="3 4">
    <name type="scientific">Nonomuraea guangzhouensis</name>
    <dbReference type="NCBI Taxonomy" id="1291555"/>
    <lineage>
        <taxon>Bacteria</taxon>
        <taxon>Bacillati</taxon>
        <taxon>Actinomycetota</taxon>
        <taxon>Actinomycetes</taxon>
        <taxon>Streptosporangiales</taxon>
        <taxon>Streptosporangiaceae</taxon>
        <taxon>Nonomuraea</taxon>
    </lineage>
</organism>
<evidence type="ECO:0000256" key="1">
    <source>
        <dbReference type="SAM" id="MobiDB-lite"/>
    </source>
</evidence>
<dbReference type="PANTHER" id="PTHR24637">
    <property type="entry name" value="COLLAGEN"/>
    <property type="match status" value="1"/>
</dbReference>
<accession>A0ABW4GVZ3</accession>
<dbReference type="PANTHER" id="PTHR24637:SF422">
    <property type="entry name" value="COLLAGEN IV NC1 DOMAIN-CONTAINING PROTEIN"/>
    <property type="match status" value="1"/>
</dbReference>
<keyword evidence="2" id="KW-0812">Transmembrane</keyword>
<evidence type="ECO:0000313" key="3">
    <source>
        <dbReference type="EMBL" id="MFD1547026.1"/>
    </source>
</evidence>
<feature type="transmembrane region" description="Helical" evidence="2">
    <location>
        <begin position="24"/>
        <end position="45"/>
    </location>
</feature>
<dbReference type="RefSeq" id="WP_219536567.1">
    <property type="nucleotide sequence ID" value="NZ_JAHKRM010000031.1"/>
</dbReference>
<reference evidence="4" key="1">
    <citation type="journal article" date="2019" name="Int. J. Syst. Evol. Microbiol.">
        <title>The Global Catalogue of Microorganisms (GCM) 10K type strain sequencing project: providing services to taxonomists for standard genome sequencing and annotation.</title>
        <authorList>
            <consortium name="The Broad Institute Genomics Platform"/>
            <consortium name="The Broad Institute Genome Sequencing Center for Infectious Disease"/>
            <person name="Wu L."/>
            <person name="Ma J."/>
        </authorList>
    </citation>
    <scope>NUCLEOTIDE SEQUENCE [LARGE SCALE GENOMIC DNA]</scope>
    <source>
        <strain evidence="4">CGMCC 1.15399</strain>
    </source>
</reference>
<keyword evidence="4" id="KW-1185">Reference proteome</keyword>
<feature type="compositionally biased region" description="Basic and acidic residues" evidence="1">
    <location>
        <begin position="152"/>
        <end position="163"/>
    </location>
</feature>
<dbReference type="EMBL" id="JBHUCM010000070">
    <property type="protein sequence ID" value="MFD1547026.1"/>
    <property type="molecule type" value="Genomic_DNA"/>
</dbReference>
<protein>
    <submittedName>
        <fullName evidence="3">Collagen-like protein</fullName>
    </submittedName>
</protein>
<gene>
    <name evidence="3" type="ORF">ACFSJ0_59010</name>
</gene>